<dbReference type="GO" id="GO:0016787">
    <property type="term" value="F:hydrolase activity"/>
    <property type="evidence" value="ECO:0007669"/>
    <property type="project" value="UniProtKB-KW"/>
</dbReference>
<sequence>MIDAHCHLSRDAFDDDAHAVHARALRAGVTGMIDAGTTAKRFKHQLALAEALPGLSLCHGLHPYFLDDHVLDDTRGIDGPTHDGKPHDDVVRLEQALDRGERRVVGVGECGLDRRLERFDAQWTLLEPQLRLAKARCLPVVLHCIGMNDELSKRLKQLDLPARGLVHAFSGSWQQAVRFLDLGYVLGVGGAMTHDGAHRLHRIVRALPADCYVLETDSPDMAPQGITERNEPANLARVLAAAAVLRGESEAAIVAATSNTVRRVFGV</sequence>
<comment type="caution">
    <text evidence="1">The sequence shown here is derived from an EMBL/GenBank/DDBJ whole genome shotgun (WGS) entry which is preliminary data.</text>
</comment>
<name>A0ABU1GVG8_9GAMM</name>
<dbReference type="EC" id="3.1.-.-" evidence="1"/>
<dbReference type="EMBL" id="JARWAO010000003">
    <property type="protein sequence ID" value="MDR5896040.1"/>
    <property type="molecule type" value="Genomic_DNA"/>
</dbReference>
<dbReference type="RefSeq" id="WP_251589984.1">
    <property type="nucleotide sequence ID" value="NZ_JAMLJI010000001.1"/>
</dbReference>
<dbReference type="PANTHER" id="PTHR46124:SF3">
    <property type="entry name" value="HYDROLASE"/>
    <property type="match status" value="1"/>
</dbReference>
<dbReference type="InterPro" id="IPR032466">
    <property type="entry name" value="Metal_Hydrolase"/>
</dbReference>
<gene>
    <name evidence="1" type="ORF">QC825_08160</name>
</gene>
<dbReference type="SUPFAM" id="SSF51556">
    <property type="entry name" value="Metallo-dependent hydrolases"/>
    <property type="match status" value="1"/>
</dbReference>
<dbReference type="Gene3D" id="3.20.20.140">
    <property type="entry name" value="Metal-dependent hydrolases"/>
    <property type="match status" value="1"/>
</dbReference>
<protein>
    <submittedName>
        <fullName evidence="1">TatD family hydrolase</fullName>
        <ecNumber evidence="1">3.1.-.-</ecNumber>
    </submittedName>
</protein>
<organism evidence="1 2">
    <name type="scientific">Larsenimonas suaedae</name>
    <dbReference type="NCBI Taxonomy" id="1851019"/>
    <lineage>
        <taxon>Bacteria</taxon>
        <taxon>Pseudomonadati</taxon>
        <taxon>Pseudomonadota</taxon>
        <taxon>Gammaproteobacteria</taxon>
        <taxon>Oceanospirillales</taxon>
        <taxon>Halomonadaceae</taxon>
        <taxon>Larsenimonas</taxon>
    </lineage>
</organism>
<keyword evidence="1" id="KW-0378">Hydrolase</keyword>
<dbReference type="Pfam" id="PF01026">
    <property type="entry name" value="TatD_DNase"/>
    <property type="match status" value="1"/>
</dbReference>
<keyword evidence="2" id="KW-1185">Reference proteome</keyword>
<dbReference type="CDD" id="cd01310">
    <property type="entry name" value="TatD_DNAse"/>
    <property type="match status" value="1"/>
</dbReference>
<reference evidence="1 2" key="1">
    <citation type="submission" date="2023-04" db="EMBL/GenBank/DDBJ databases">
        <title>A long-awaited taxogenomic arrangement of the family Halomonadaceae.</title>
        <authorList>
            <person name="De La Haba R."/>
            <person name="Chuvochina M."/>
            <person name="Wittouck S."/>
            <person name="Arahal D.R."/>
            <person name="Sanchez-Porro C."/>
            <person name="Hugenholtz P."/>
            <person name="Ventosa A."/>
        </authorList>
    </citation>
    <scope>NUCLEOTIDE SEQUENCE [LARGE SCALE GENOMIC DNA]</scope>
    <source>
        <strain evidence="1 2">DSM 22428</strain>
    </source>
</reference>
<evidence type="ECO:0000313" key="2">
    <source>
        <dbReference type="Proteomes" id="UP001269375"/>
    </source>
</evidence>
<dbReference type="Proteomes" id="UP001269375">
    <property type="component" value="Unassembled WGS sequence"/>
</dbReference>
<accession>A0ABU1GVG8</accession>
<proteinExistence type="predicted"/>
<dbReference type="PIRSF" id="PIRSF005902">
    <property type="entry name" value="DNase_TatD"/>
    <property type="match status" value="1"/>
</dbReference>
<dbReference type="PANTHER" id="PTHR46124">
    <property type="entry name" value="D-AMINOACYL-TRNA DEACYLASE"/>
    <property type="match status" value="1"/>
</dbReference>
<evidence type="ECO:0000313" key="1">
    <source>
        <dbReference type="EMBL" id="MDR5896040.1"/>
    </source>
</evidence>
<dbReference type="InterPro" id="IPR001130">
    <property type="entry name" value="TatD-like"/>
</dbReference>